<dbReference type="Gene3D" id="3.30.40.10">
    <property type="entry name" value="Zinc/RING finger domain, C3HC4 (zinc finger)"/>
    <property type="match status" value="1"/>
</dbReference>
<dbReference type="GO" id="GO:0016567">
    <property type="term" value="P:protein ubiquitination"/>
    <property type="evidence" value="ECO:0007669"/>
    <property type="project" value="TreeGrafter"/>
</dbReference>
<sequence length="567" mass="60878">MSSGLDLVSPSYIMSFRSRRRRRRTPSSSHSPPSTSSTASPSSSPVVGSSYAFTSSRALWPTLSSHVQIQTSDYSLLHTSIPTTAPLDLLERTLHPILSTPQVTLDTYGNCPVSWSVFTSEPVAVSDLNRLLGTSGRRTDLENNPIASVSRVLNGSSFGEATVDSHHRAYLLDSISLPEAQRRTPLGSNSATNISSSESSSCSAVAHGTGGGREEGGEQCGPSAETGSPRSSGRPTSFELSKQTLLTEADNLDCAICLDTIHPRKHAKATLACRHEFHLSCISMAFAMGKEMVCPLCRYLHKDQPFMSLESEDDAKLSPVSQSLLGASASLVTHIGPSFHRHGSHRRSGGLDLVPNTQHEHPTSGTVLSMMPSLFETTLGRGPSAGTVQTSPDGICLRTSTWLMLYAMPFTVALCFLGFVLGKVETMWSKISCLIGAAICYMVCWALVVAVMDPDHEARAIVMQRQSLEGQNQAQHPEMQQQQQQQPLAPLHDPATAEATAAITGMTTGTTEAVAPTSTSAAVAMATATVMDTGAAWTRGWFVRNLRARVVDLADMLEEIPDMMGEW</sequence>
<evidence type="ECO:0000256" key="2">
    <source>
        <dbReference type="SAM" id="MobiDB-lite"/>
    </source>
</evidence>
<dbReference type="OrthoDB" id="8062037at2759"/>
<dbReference type="EMBL" id="BQFW01000014">
    <property type="protein sequence ID" value="GJJ78224.1"/>
    <property type="molecule type" value="Genomic_DNA"/>
</dbReference>
<dbReference type="SMART" id="SM00184">
    <property type="entry name" value="RING"/>
    <property type="match status" value="1"/>
</dbReference>
<feature type="region of interest" description="Disordered" evidence="2">
    <location>
        <begin position="182"/>
        <end position="239"/>
    </location>
</feature>
<gene>
    <name evidence="5" type="ORF">EMPS_10583</name>
</gene>
<dbReference type="Proteomes" id="UP000827284">
    <property type="component" value="Unassembled WGS sequence"/>
</dbReference>
<keyword evidence="3" id="KW-1133">Transmembrane helix</keyword>
<organism evidence="5 6">
    <name type="scientific">Entomortierella parvispora</name>
    <dbReference type="NCBI Taxonomy" id="205924"/>
    <lineage>
        <taxon>Eukaryota</taxon>
        <taxon>Fungi</taxon>
        <taxon>Fungi incertae sedis</taxon>
        <taxon>Mucoromycota</taxon>
        <taxon>Mortierellomycotina</taxon>
        <taxon>Mortierellomycetes</taxon>
        <taxon>Mortierellales</taxon>
        <taxon>Mortierellaceae</taxon>
        <taxon>Entomortierella</taxon>
    </lineage>
</organism>
<keyword evidence="1" id="KW-0862">Zinc</keyword>
<keyword evidence="6" id="KW-1185">Reference proteome</keyword>
<name>A0A9P3HK59_9FUNG</name>
<feature type="domain" description="RING-type" evidence="4">
    <location>
        <begin position="254"/>
        <end position="298"/>
    </location>
</feature>
<dbReference type="PROSITE" id="PS50089">
    <property type="entry name" value="ZF_RING_2"/>
    <property type="match status" value="1"/>
</dbReference>
<keyword evidence="1" id="KW-0479">Metal-binding</keyword>
<evidence type="ECO:0000313" key="6">
    <source>
        <dbReference type="Proteomes" id="UP000827284"/>
    </source>
</evidence>
<dbReference type="SUPFAM" id="SSF57850">
    <property type="entry name" value="RING/U-box"/>
    <property type="match status" value="1"/>
</dbReference>
<evidence type="ECO:0000313" key="5">
    <source>
        <dbReference type="EMBL" id="GJJ78224.1"/>
    </source>
</evidence>
<feature type="compositionally biased region" description="Polar residues" evidence="2">
    <location>
        <begin position="225"/>
        <end position="239"/>
    </location>
</feature>
<feature type="compositionally biased region" description="Low complexity" evidence="2">
    <location>
        <begin position="471"/>
        <end position="486"/>
    </location>
</feature>
<dbReference type="AlphaFoldDB" id="A0A9P3HK59"/>
<proteinExistence type="predicted"/>
<keyword evidence="1" id="KW-0863">Zinc-finger</keyword>
<keyword evidence="3" id="KW-0812">Transmembrane</keyword>
<feature type="region of interest" description="Disordered" evidence="2">
    <location>
        <begin position="16"/>
        <end position="46"/>
    </location>
</feature>
<evidence type="ECO:0000256" key="1">
    <source>
        <dbReference type="PROSITE-ProRule" id="PRU00175"/>
    </source>
</evidence>
<reference evidence="5" key="2">
    <citation type="journal article" date="2022" name="Microbiol. Resour. Announc.">
        <title>Whole-Genome Sequence of Entomortierella parvispora E1425, a Mucoromycotan Fungus Associated with Burkholderiaceae-Related Endosymbiotic Bacteria.</title>
        <authorList>
            <person name="Herlambang A."/>
            <person name="Guo Y."/>
            <person name="Takashima Y."/>
            <person name="Narisawa K."/>
            <person name="Ohta H."/>
            <person name="Nishizawa T."/>
        </authorList>
    </citation>
    <scope>NUCLEOTIDE SEQUENCE</scope>
    <source>
        <strain evidence="5">E1425</strain>
    </source>
</reference>
<evidence type="ECO:0000259" key="4">
    <source>
        <dbReference type="PROSITE" id="PS50089"/>
    </source>
</evidence>
<dbReference type="Pfam" id="PF13639">
    <property type="entry name" value="zf-RING_2"/>
    <property type="match status" value="1"/>
</dbReference>
<dbReference type="PANTHER" id="PTHR45676:SF41">
    <property type="entry name" value="RING-H2 FINGER PROTEIN ATL66"/>
    <property type="match status" value="1"/>
</dbReference>
<dbReference type="PANTHER" id="PTHR45676">
    <property type="entry name" value="RING-H2 FINGER PROTEIN ATL51-RELATED"/>
    <property type="match status" value="1"/>
</dbReference>
<feature type="region of interest" description="Disordered" evidence="2">
    <location>
        <begin position="469"/>
        <end position="493"/>
    </location>
</feature>
<accession>A0A9P3HK59</accession>
<keyword evidence="3" id="KW-0472">Membrane</keyword>
<comment type="caution">
    <text evidence="5">The sequence shown here is derived from an EMBL/GenBank/DDBJ whole genome shotgun (WGS) entry which is preliminary data.</text>
</comment>
<dbReference type="InterPro" id="IPR013083">
    <property type="entry name" value="Znf_RING/FYVE/PHD"/>
</dbReference>
<feature type="transmembrane region" description="Helical" evidence="3">
    <location>
        <begin position="433"/>
        <end position="452"/>
    </location>
</feature>
<feature type="transmembrane region" description="Helical" evidence="3">
    <location>
        <begin position="402"/>
        <end position="421"/>
    </location>
</feature>
<dbReference type="InterPro" id="IPR001841">
    <property type="entry name" value="Znf_RING"/>
</dbReference>
<feature type="compositionally biased region" description="Low complexity" evidence="2">
    <location>
        <begin position="188"/>
        <end position="203"/>
    </location>
</feature>
<evidence type="ECO:0000256" key="3">
    <source>
        <dbReference type="SAM" id="Phobius"/>
    </source>
</evidence>
<dbReference type="GO" id="GO:0008270">
    <property type="term" value="F:zinc ion binding"/>
    <property type="evidence" value="ECO:0007669"/>
    <property type="project" value="UniProtKB-KW"/>
</dbReference>
<feature type="compositionally biased region" description="Low complexity" evidence="2">
    <location>
        <begin position="26"/>
        <end position="45"/>
    </location>
</feature>
<protein>
    <recommendedName>
        <fullName evidence="4">RING-type domain-containing protein</fullName>
    </recommendedName>
</protein>
<reference evidence="5" key="1">
    <citation type="submission" date="2021-11" db="EMBL/GenBank/DDBJ databases">
        <authorList>
            <person name="Herlambang A."/>
            <person name="Guo Y."/>
            <person name="Takashima Y."/>
            <person name="Nishizawa T."/>
        </authorList>
    </citation>
    <scope>NUCLEOTIDE SEQUENCE</scope>
    <source>
        <strain evidence="5">E1425</strain>
    </source>
</reference>